<keyword evidence="1" id="KW-1133">Transmembrane helix</keyword>
<organism evidence="2 3">
    <name type="scientific">Acetobacteroides hydrogenigenes</name>
    <dbReference type="NCBI Taxonomy" id="979970"/>
    <lineage>
        <taxon>Bacteria</taxon>
        <taxon>Pseudomonadati</taxon>
        <taxon>Bacteroidota</taxon>
        <taxon>Bacteroidia</taxon>
        <taxon>Bacteroidales</taxon>
        <taxon>Rikenellaceae</taxon>
        <taxon>Acetobacteroides</taxon>
    </lineage>
</organism>
<dbReference type="PANTHER" id="PTHR35804:SF1">
    <property type="entry name" value="LYSINE EXPORTER LYSO"/>
    <property type="match status" value="1"/>
</dbReference>
<dbReference type="Proteomes" id="UP000294830">
    <property type="component" value="Unassembled WGS sequence"/>
</dbReference>
<dbReference type="RefSeq" id="WP_131838009.1">
    <property type="nucleotide sequence ID" value="NZ_SLWB01000001.1"/>
</dbReference>
<dbReference type="PANTHER" id="PTHR35804">
    <property type="entry name" value="LYSINE EXPORTER LYSO"/>
    <property type="match status" value="1"/>
</dbReference>
<evidence type="ECO:0000313" key="3">
    <source>
        <dbReference type="Proteomes" id="UP000294830"/>
    </source>
</evidence>
<feature type="transmembrane region" description="Helical" evidence="1">
    <location>
        <begin position="65"/>
        <end position="87"/>
    </location>
</feature>
<name>A0A4R2F1K8_9BACT</name>
<feature type="transmembrane region" description="Helical" evidence="1">
    <location>
        <begin position="36"/>
        <end position="58"/>
    </location>
</feature>
<accession>A0A4R2F1K8</accession>
<comment type="caution">
    <text evidence="2">The sequence shown here is derived from an EMBL/GenBank/DDBJ whole genome shotgun (WGS) entry which is preliminary data.</text>
</comment>
<dbReference type="InterPro" id="IPR005642">
    <property type="entry name" value="LysO"/>
</dbReference>
<dbReference type="OrthoDB" id="371078at2"/>
<dbReference type="AlphaFoldDB" id="A0A4R2F1K8"/>
<gene>
    <name evidence="2" type="ORF">CLV25_101456</name>
</gene>
<keyword evidence="1" id="KW-0812">Transmembrane</keyword>
<feature type="transmembrane region" description="Helical" evidence="1">
    <location>
        <begin position="175"/>
        <end position="198"/>
    </location>
</feature>
<evidence type="ECO:0000256" key="1">
    <source>
        <dbReference type="SAM" id="Phobius"/>
    </source>
</evidence>
<dbReference type="GO" id="GO:0015661">
    <property type="term" value="F:L-lysine efflux transmembrane transporter activity"/>
    <property type="evidence" value="ECO:0007669"/>
    <property type="project" value="InterPro"/>
</dbReference>
<reference evidence="2 3" key="1">
    <citation type="submission" date="2019-03" db="EMBL/GenBank/DDBJ databases">
        <title>Genomic Encyclopedia of Archaeal and Bacterial Type Strains, Phase II (KMG-II): from individual species to whole genera.</title>
        <authorList>
            <person name="Goeker M."/>
        </authorList>
    </citation>
    <scope>NUCLEOTIDE SEQUENCE [LARGE SCALE GENOMIC DNA]</scope>
    <source>
        <strain evidence="2 3">RL-C</strain>
    </source>
</reference>
<dbReference type="Pfam" id="PF03956">
    <property type="entry name" value="Lys_export"/>
    <property type="match status" value="1"/>
</dbReference>
<protein>
    <submittedName>
        <fullName evidence="2">Lysine exporter LysO-like protein</fullName>
    </submittedName>
</protein>
<evidence type="ECO:0000313" key="2">
    <source>
        <dbReference type="EMBL" id="TCN73235.1"/>
    </source>
</evidence>
<sequence>MKGSAIVLSVFVVGMLLAYFGVLPAIMAQYDLSTIALYFLMFMVGVSIGADEHVVAILRSVSFKIVLVPIGVVVGTTIGALLVSFIVKGIDTKNVLAIGSGFGYYSLSSIFIGKISGNQMGVVALLANMIRELSTLMLAPLYVRLFGRLAPVAAAGATSMDTCLPVIMRYSGKEVAIIALFSGIALTIVVPFLVVFILSL</sequence>
<keyword evidence="1" id="KW-0472">Membrane</keyword>
<dbReference type="GO" id="GO:0005886">
    <property type="term" value="C:plasma membrane"/>
    <property type="evidence" value="ECO:0007669"/>
    <property type="project" value="TreeGrafter"/>
</dbReference>
<feature type="transmembrane region" description="Helical" evidence="1">
    <location>
        <begin position="93"/>
        <end position="113"/>
    </location>
</feature>
<dbReference type="EMBL" id="SLWB01000001">
    <property type="protein sequence ID" value="TCN73235.1"/>
    <property type="molecule type" value="Genomic_DNA"/>
</dbReference>
<proteinExistence type="predicted"/>
<feature type="transmembrane region" description="Helical" evidence="1">
    <location>
        <begin position="7"/>
        <end position="30"/>
    </location>
</feature>
<keyword evidence="3" id="KW-1185">Reference proteome</keyword>